<evidence type="ECO:0000313" key="2">
    <source>
        <dbReference type="EMBL" id="OLO83454.1"/>
    </source>
</evidence>
<protein>
    <submittedName>
        <fullName evidence="2">Capsular biosynthesis protein</fullName>
    </submittedName>
</protein>
<dbReference type="Proteomes" id="UP000186781">
    <property type="component" value="Unassembled WGS sequence"/>
</dbReference>
<dbReference type="EMBL" id="MSKX01000018">
    <property type="protein sequence ID" value="OLO83454.1"/>
    <property type="molecule type" value="Genomic_DNA"/>
</dbReference>
<gene>
    <name evidence="2" type="ORF">BKH13_06545</name>
</gene>
<dbReference type="InterPro" id="IPR007345">
    <property type="entry name" value="Polysacch_pyruvyl_Trfase"/>
</dbReference>
<keyword evidence="3" id="KW-1185">Reference proteome</keyword>
<name>A0ABX3F383_ACTNA</name>
<accession>A0ABX3F383</accession>
<evidence type="ECO:0000259" key="1">
    <source>
        <dbReference type="Pfam" id="PF04230"/>
    </source>
</evidence>
<organism evidence="2 3">
    <name type="scientific">Actinomyces naeslundii</name>
    <dbReference type="NCBI Taxonomy" id="1655"/>
    <lineage>
        <taxon>Bacteria</taxon>
        <taxon>Bacillati</taxon>
        <taxon>Actinomycetota</taxon>
        <taxon>Actinomycetes</taxon>
        <taxon>Actinomycetales</taxon>
        <taxon>Actinomycetaceae</taxon>
        <taxon>Actinomyces</taxon>
    </lineage>
</organism>
<comment type="caution">
    <text evidence="2">The sequence shown here is derived from an EMBL/GenBank/DDBJ whole genome shotgun (WGS) entry which is preliminary data.</text>
</comment>
<feature type="domain" description="Polysaccharide pyruvyl transferase" evidence="1">
    <location>
        <begin position="47"/>
        <end position="272"/>
    </location>
</feature>
<reference evidence="2 3" key="1">
    <citation type="submission" date="2016-12" db="EMBL/GenBank/DDBJ databases">
        <title>Genomic comparison of strains in the 'Actinomyces naeslundii' group.</title>
        <authorList>
            <person name="Mughal S.R."/>
            <person name="Do T."/>
            <person name="Gilbert S.C."/>
            <person name="Witherden E.A."/>
            <person name="Didelot X."/>
            <person name="Beighton D."/>
        </authorList>
    </citation>
    <scope>NUCLEOTIDE SEQUENCE [LARGE SCALE GENOMIC DNA]</scope>
    <source>
        <strain evidence="2 3">WE6B-3</strain>
    </source>
</reference>
<dbReference type="Pfam" id="PF04230">
    <property type="entry name" value="PS_pyruv_trans"/>
    <property type="match status" value="1"/>
</dbReference>
<sequence>MKRILLLDTSVGSLNMGDEIIGRSIEMNWRELFSSNYVMRLAAHSPMYTPVQYLLYKRKLSIFKGAEIKFLCGTNALYTNMLRPLPTWNINYLNCGMVAGTVCLGVGAGVNSSSVNLYTRALYRKVLSHEVVHSVRDERTKQLLEQVGLRAWNTGCPTLWGLTPEHCEAIARTKGDEVVFTLTSYHPDPRKDRAMIDVLRRHYSRLHFWPQSINDLDYLHSLDAADDVEIVTPSLAGFREVLDRGVDYVGNRLHGGIFALQRRRRAIIVAIDYRAREMAKNYSLPLVERDSIENDLADMVESSWATRIQGLDFDLIETWKAQFGVGKP</sequence>
<dbReference type="RefSeq" id="WP_075409965.1">
    <property type="nucleotide sequence ID" value="NZ_MSKX01000018.1"/>
</dbReference>
<evidence type="ECO:0000313" key="3">
    <source>
        <dbReference type="Proteomes" id="UP000186781"/>
    </source>
</evidence>
<proteinExistence type="predicted"/>